<reference evidence="2 3" key="1">
    <citation type="submission" date="2020-12" db="EMBL/GenBank/DDBJ databases">
        <title>Genome sequence of clinical Mycobacterium intracellulare strains.</title>
        <authorList>
            <person name="Tateishi Y."/>
            <person name="Matsumoto S."/>
            <person name="Fukushima Y."/>
            <person name="Nakajima C."/>
            <person name="Suzuki Y."/>
        </authorList>
    </citation>
    <scope>NUCLEOTIDE SEQUENCE [LARGE SCALE GENOMIC DNA]</scope>
    <source>
        <strain evidence="2 3">M018</strain>
        <plasmid evidence="2 3">pM018</plasmid>
    </source>
</reference>
<dbReference type="AlphaFoldDB" id="A0A7R7MYW2"/>
<geneLocation type="plasmid" evidence="2 3">
    <name>pM018</name>
</geneLocation>
<dbReference type="EMBL" id="AP024256">
    <property type="protein sequence ID" value="BCP02504.1"/>
    <property type="molecule type" value="Genomic_DNA"/>
</dbReference>
<feature type="compositionally biased region" description="Basic and acidic residues" evidence="1">
    <location>
        <begin position="19"/>
        <end position="32"/>
    </location>
</feature>
<organism evidence="2 3">
    <name type="scientific">Mycobacterium intracellulare</name>
    <dbReference type="NCBI Taxonomy" id="1767"/>
    <lineage>
        <taxon>Bacteria</taxon>
        <taxon>Bacillati</taxon>
        <taxon>Actinomycetota</taxon>
        <taxon>Actinomycetes</taxon>
        <taxon>Mycobacteriales</taxon>
        <taxon>Mycobacteriaceae</taxon>
        <taxon>Mycobacterium</taxon>
        <taxon>Mycobacterium avium complex (MAC)</taxon>
    </lineage>
</organism>
<evidence type="ECO:0000313" key="2">
    <source>
        <dbReference type="EMBL" id="BCP02504.1"/>
    </source>
</evidence>
<dbReference type="Proteomes" id="UP000595205">
    <property type="component" value="Plasmid pM018"/>
</dbReference>
<sequence length="56" mass="5851">MYDIGLLSGWYGGTGRPPRGGERGQREQERSCSLEASAAKLPSGALNPPQGAYSGL</sequence>
<keyword evidence="2" id="KW-0614">Plasmid</keyword>
<proteinExistence type="predicted"/>
<name>A0A7R7MYW2_MYCIT</name>
<evidence type="ECO:0000256" key="1">
    <source>
        <dbReference type="SAM" id="MobiDB-lite"/>
    </source>
</evidence>
<evidence type="ECO:0000313" key="3">
    <source>
        <dbReference type="Proteomes" id="UP000595205"/>
    </source>
</evidence>
<accession>A0A7R7MYW2</accession>
<gene>
    <name evidence="2" type="ORF">MINTM018_52730</name>
</gene>
<feature type="region of interest" description="Disordered" evidence="1">
    <location>
        <begin position="1"/>
        <end position="56"/>
    </location>
</feature>
<protein>
    <submittedName>
        <fullName evidence="2">Uncharacterized protein</fullName>
    </submittedName>
</protein>